<name>A0A9P4U940_9PLEO</name>
<reference evidence="2" key="1">
    <citation type="journal article" date="2020" name="Stud. Mycol.">
        <title>101 Dothideomycetes genomes: a test case for predicting lifestyles and emergence of pathogens.</title>
        <authorList>
            <person name="Haridas S."/>
            <person name="Albert R."/>
            <person name="Binder M."/>
            <person name="Bloem J."/>
            <person name="Labutti K."/>
            <person name="Salamov A."/>
            <person name="Andreopoulos B."/>
            <person name="Baker S."/>
            <person name="Barry K."/>
            <person name="Bills G."/>
            <person name="Bluhm B."/>
            <person name="Cannon C."/>
            <person name="Castanera R."/>
            <person name="Culley D."/>
            <person name="Daum C."/>
            <person name="Ezra D."/>
            <person name="Gonzalez J."/>
            <person name="Henrissat B."/>
            <person name="Kuo A."/>
            <person name="Liang C."/>
            <person name="Lipzen A."/>
            <person name="Lutzoni F."/>
            <person name="Magnuson J."/>
            <person name="Mondo S."/>
            <person name="Nolan M."/>
            <person name="Ohm R."/>
            <person name="Pangilinan J."/>
            <person name="Park H.-J."/>
            <person name="Ramirez L."/>
            <person name="Alfaro M."/>
            <person name="Sun H."/>
            <person name="Tritt A."/>
            <person name="Yoshinaga Y."/>
            <person name="Zwiers L.-H."/>
            <person name="Turgeon B."/>
            <person name="Goodwin S."/>
            <person name="Spatafora J."/>
            <person name="Crous P."/>
            <person name="Grigoriev I."/>
        </authorList>
    </citation>
    <scope>NUCLEOTIDE SEQUENCE</scope>
    <source>
        <strain evidence="2">CBS 690.94</strain>
    </source>
</reference>
<proteinExistence type="predicted"/>
<evidence type="ECO:0000313" key="2">
    <source>
        <dbReference type="EMBL" id="KAF2443014.1"/>
    </source>
</evidence>
<sequence length="158" mass="17022">MCKSPRSHSPLPSPMLPSRETGGVQVTSRSEKAIGASSRPTAAIRHSPAVLDTSEIAGPANSFPEGCHDHVSFVSFCCSYYKACAAPLASGRRPKKQSRQLRRLLSNHRINCLHAAHSQTPPVRLLSCFRPCAAASIASARLAVRAGCSNPGCRRYRR</sequence>
<gene>
    <name evidence="2" type="ORF">P171DRAFT_54545</name>
</gene>
<protein>
    <submittedName>
        <fullName evidence="2">Uncharacterized protein</fullName>
    </submittedName>
</protein>
<dbReference type="AlphaFoldDB" id="A0A9P4U940"/>
<evidence type="ECO:0000313" key="3">
    <source>
        <dbReference type="Proteomes" id="UP000799764"/>
    </source>
</evidence>
<dbReference type="Proteomes" id="UP000799764">
    <property type="component" value="Unassembled WGS sequence"/>
</dbReference>
<feature type="region of interest" description="Disordered" evidence="1">
    <location>
        <begin position="1"/>
        <end position="41"/>
    </location>
</feature>
<organism evidence="2 3">
    <name type="scientific">Karstenula rhodostoma CBS 690.94</name>
    <dbReference type="NCBI Taxonomy" id="1392251"/>
    <lineage>
        <taxon>Eukaryota</taxon>
        <taxon>Fungi</taxon>
        <taxon>Dikarya</taxon>
        <taxon>Ascomycota</taxon>
        <taxon>Pezizomycotina</taxon>
        <taxon>Dothideomycetes</taxon>
        <taxon>Pleosporomycetidae</taxon>
        <taxon>Pleosporales</taxon>
        <taxon>Massarineae</taxon>
        <taxon>Didymosphaeriaceae</taxon>
        <taxon>Karstenula</taxon>
    </lineage>
</organism>
<evidence type="ECO:0000256" key="1">
    <source>
        <dbReference type="SAM" id="MobiDB-lite"/>
    </source>
</evidence>
<dbReference type="OrthoDB" id="10605003at2759"/>
<comment type="caution">
    <text evidence="2">The sequence shown here is derived from an EMBL/GenBank/DDBJ whole genome shotgun (WGS) entry which is preliminary data.</text>
</comment>
<keyword evidence="3" id="KW-1185">Reference proteome</keyword>
<accession>A0A9P4U940</accession>
<dbReference type="EMBL" id="MU001503">
    <property type="protein sequence ID" value="KAF2443014.1"/>
    <property type="molecule type" value="Genomic_DNA"/>
</dbReference>